<dbReference type="SUPFAM" id="SSF52540">
    <property type="entry name" value="P-loop containing nucleoside triphosphate hydrolases"/>
    <property type="match status" value="1"/>
</dbReference>
<keyword evidence="1" id="KW-0813">Transport</keyword>
<dbReference type="PROSITE" id="PS50893">
    <property type="entry name" value="ABC_TRANSPORTER_2"/>
    <property type="match status" value="1"/>
</dbReference>
<dbReference type="InterPro" id="IPR017871">
    <property type="entry name" value="ABC_transporter-like_CS"/>
</dbReference>
<evidence type="ECO:0000259" key="4">
    <source>
        <dbReference type="PROSITE" id="PS50893"/>
    </source>
</evidence>
<proteinExistence type="predicted"/>
<dbReference type="eggNOG" id="COG1136">
    <property type="taxonomic scope" value="Bacteria"/>
</dbReference>
<dbReference type="PROSITE" id="PS00211">
    <property type="entry name" value="ABC_TRANSPORTER_1"/>
    <property type="match status" value="1"/>
</dbReference>
<dbReference type="GO" id="GO:0098796">
    <property type="term" value="C:membrane protein complex"/>
    <property type="evidence" value="ECO:0007669"/>
    <property type="project" value="UniProtKB-ARBA"/>
</dbReference>
<gene>
    <name evidence="5" type="ordered locus">CA_C3616</name>
</gene>
<dbReference type="GO" id="GO:0022857">
    <property type="term" value="F:transmembrane transporter activity"/>
    <property type="evidence" value="ECO:0007669"/>
    <property type="project" value="TreeGrafter"/>
</dbReference>
<dbReference type="PIR" id="H97343">
    <property type="entry name" value="H97343"/>
</dbReference>
<dbReference type="KEGG" id="cac:CA_C3616"/>
<dbReference type="PATRIC" id="fig|272562.8.peg.3806"/>
<dbReference type="InterPro" id="IPR003439">
    <property type="entry name" value="ABC_transporter-like_ATP-bd"/>
</dbReference>
<dbReference type="InterPro" id="IPR027417">
    <property type="entry name" value="P-loop_NTPase"/>
</dbReference>
<protein>
    <submittedName>
        <fullName evidence="5">ABC transport system, ATPase component</fullName>
    </submittedName>
</protein>
<dbReference type="GO" id="GO:0005524">
    <property type="term" value="F:ATP binding"/>
    <property type="evidence" value="ECO:0007669"/>
    <property type="project" value="UniProtKB-KW"/>
</dbReference>
<dbReference type="InterPro" id="IPR015854">
    <property type="entry name" value="ABC_transpr_LolD-like"/>
</dbReference>
<dbReference type="GeneID" id="45000114"/>
<sequence length="230" mass="25579">MDIIKLKNVSKIYTDGDNKLYALSDITLSIQEGEMLAVMGASGSGKSTLLNILGCIDSLTEGEYYFKNNLVNSKKSVELSKLRRNDIGFIFQNYSLIQKYNVVENVMLSLQYKNLSTHNRISKKEIKNKAIKTLIDLGLKEKLYKLPSNLSGGEQQRVAIARALVGDKRVILADEPTGALDKKNGQQLINILKKVNELGVTLVIVTHDKTVANKCTRTIYIEDGKVVNSI</sequence>
<dbReference type="GO" id="GO:0016887">
    <property type="term" value="F:ATP hydrolysis activity"/>
    <property type="evidence" value="ECO:0007669"/>
    <property type="project" value="InterPro"/>
</dbReference>
<keyword evidence="2" id="KW-0547">Nucleotide-binding</keyword>
<dbReference type="InterPro" id="IPR003593">
    <property type="entry name" value="AAA+_ATPase"/>
</dbReference>
<dbReference type="InterPro" id="IPR017911">
    <property type="entry name" value="MacB-like_ATP-bd"/>
</dbReference>
<organism evidence="5 6">
    <name type="scientific">Clostridium acetobutylicum (strain ATCC 824 / DSM 792 / JCM 1419 / IAM 19013 / LMG 5710 / NBRC 13948 / NRRL B-527 / VKM B-1787 / 2291 / W)</name>
    <dbReference type="NCBI Taxonomy" id="272562"/>
    <lineage>
        <taxon>Bacteria</taxon>
        <taxon>Bacillati</taxon>
        <taxon>Bacillota</taxon>
        <taxon>Clostridia</taxon>
        <taxon>Eubacteriales</taxon>
        <taxon>Clostridiaceae</taxon>
        <taxon>Clostridium</taxon>
    </lineage>
</organism>
<dbReference type="RefSeq" id="WP_010966879.1">
    <property type="nucleotide sequence ID" value="NC_003030.1"/>
</dbReference>
<dbReference type="FunFam" id="3.40.50.300:FF:000032">
    <property type="entry name" value="Export ABC transporter ATP-binding protein"/>
    <property type="match status" value="1"/>
</dbReference>
<evidence type="ECO:0000256" key="2">
    <source>
        <dbReference type="ARBA" id="ARBA00022741"/>
    </source>
</evidence>
<dbReference type="PANTHER" id="PTHR24220">
    <property type="entry name" value="IMPORT ATP-BINDING PROTEIN"/>
    <property type="match status" value="1"/>
</dbReference>
<dbReference type="Pfam" id="PF00005">
    <property type="entry name" value="ABC_tran"/>
    <property type="match status" value="1"/>
</dbReference>
<dbReference type="OrthoDB" id="9802264at2"/>
<dbReference type="HOGENOM" id="CLU_000604_1_22_9"/>
<feature type="domain" description="ABC transporter" evidence="4">
    <location>
        <begin position="4"/>
        <end position="230"/>
    </location>
</feature>
<dbReference type="Proteomes" id="UP000000814">
    <property type="component" value="Chromosome"/>
</dbReference>
<dbReference type="PANTHER" id="PTHR24220:SF86">
    <property type="entry name" value="ABC TRANSPORTER ABCH.1"/>
    <property type="match status" value="1"/>
</dbReference>
<evidence type="ECO:0000313" key="5">
    <source>
        <dbReference type="EMBL" id="AAK81539.1"/>
    </source>
</evidence>
<accession>Q97D64</accession>
<name>Q97D64_CLOAB</name>
<dbReference type="SMART" id="SM00382">
    <property type="entry name" value="AAA"/>
    <property type="match status" value="1"/>
</dbReference>
<dbReference type="GO" id="GO:0005886">
    <property type="term" value="C:plasma membrane"/>
    <property type="evidence" value="ECO:0007669"/>
    <property type="project" value="TreeGrafter"/>
</dbReference>
<dbReference type="STRING" id="272562.CA_C3616"/>
<dbReference type="EMBL" id="AE001437">
    <property type="protein sequence ID" value="AAK81539.1"/>
    <property type="molecule type" value="Genomic_DNA"/>
</dbReference>
<evidence type="ECO:0000313" key="6">
    <source>
        <dbReference type="Proteomes" id="UP000000814"/>
    </source>
</evidence>
<dbReference type="AlphaFoldDB" id="Q97D64"/>
<dbReference type="CDD" id="cd03255">
    <property type="entry name" value="ABC_MJ0796_LolCDE_FtsE"/>
    <property type="match status" value="1"/>
</dbReference>
<keyword evidence="6" id="KW-1185">Reference proteome</keyword>
<reference evidence="5 6" key="1">
    <citation type="journal article" date="2001" name="J. Bacteriol.">
        <title>Genome sequence and comparative analysis of the solvent-producing bacterium Clostridium acetobutylicum.</title>
        <authorList>
            <person name="Nolling J."/>
            <person name="Breton G."/>
            <person name="Omelchenko M.V."/>
            <person name="Makarova K.S."/>
            <person name="Zeng Q."/>
            <person name="Gibson R."/>
            <person name="Lee H.M."/>
            <person name="Dubois J."/>
            <person name="Qiu D."/>
            <person name="Hitti J."/>
            <person name="Wolf Y.I."/>
            <person name="Tatusov R.L."/>
            <person name="Sabathe F."/>
            <person name="Doucette-Stamm L."/>
            <person name="Soucaille P."/>
            <person name="Daly M.J."/>
            <person name="Bennett G.N."/>
            <person name="Koonin E.V."/>
            <person name="Smith D.R."/>
        </authorList>
    </citation>
    <scope>NUCLEOTIDE SEQUENCE [LARGE SCALE GENOMIC DNA]</scope>
    <source>
        <strain evidence="6">ATCC 824 / DSM 792 / JCM 1419 / LMG 5710 / VKM B-1787</strain>
    </source>
</reference>
<evidence type="ECO:0000256" key="3">
    <source>
        <dbReference type="ARBA" id="ARBA00022840"/>
    </source>
</evidence>
<keyword evidence="3" id="KW-0067">ATP-binding</keyword>
<dbReference type="Gene3D" id="3.40.50.300">
    <property type="entry name" value="P-loop containing nucleotide triphosphate hydrolases"/>
    <property type="match status" value="1"/>
</dbReference>
<evidence type="ECO:0000256" key="1">
    <source>
        <dbReference type="ARBA" id="ARBA00022448"/>
    </source>
</evidence>